<accession>A0A248U960</accession>
<gene>
    <name evidence="1" type="ORF">CES85_4003</name>
</gene>
<reference evidence="1 2" key="1">
    <citation type="submission" date="2017-07" db="EMBL/GenBank/DDBJ databases">
        <title>Phylogenetic study on the rhizospheric bacterium Ochrobactrum sp. A44.</title>
        <authorList>
            <person name="Krzyzanowska D.M."/>
            <person name="Ossowicki A."/>
            <person name="Rajewska M."/>
            <person name="Maciag T."/>
            <person name="Kaczynski Z."/>
            <person name="Czerwicka M."/>
            <person name="Jafra S."/>
        </authorList>
    </citation>
    <scope>NUCLEOTIDE SEQUENCE [LARGE SCALE GENOMIC DNA]</scope>
    <source>
        <strain evidence="1 2">A44</strain>
    </source>
</reference>
<evidence type="ECO:0000313" key="1">
    <source>
        <dbReference type="EMBL" id="ASV83224.1"/>
    </source>
</evidence>
<dbReference type="KEGG" id="och:CES85_4003"/>
<dbReference type="Proteomes" id="UP000215256">
    <property type="component" value="Chromosome 2"/>
</dbReference>
<dbReference type="AlphaFoldDB" id="A0A248U960"/>
<evidence type="ECO:0000313" key="2">
    <source>
        <dbReference type="Proteomes" id="UP000215256"/>
    </source>
</evidence>
<proteinExistence type="predicted"/>
<name>A0A248U960_9HYPH</name>
<dbReference type="EMBL" id="CP022603">
    <property type="protein sequence ID" value="ASV83224.1"/>
    <property type="molecule type" value="Genomic_DNA"/>
</dbReference>
<sequence length="41" mass="4351">MLGDRVGDESFGENYEPAESLCAFAVSCINVGDADEGRNLV</sequence>
<protein>
    <submittedName>
        <fullName evidence="1">Uncharacterized protein</fullName>
    </submittedName>
</protein>
<organism evidence="1 2">
    <name type="scientific">Ochrobactrum quorumnocens</name>
    <dbReference type="NCBI Taxonomy" id="271865"/>
    <lineage>
        <taxon>Bacteria</taxon>
        <taxon>Pseudomonadati</taxon>
        <taxon>Pseudomonadota</taxon>
        <taxon>Alphaproteobacteria</taxon>
        <taxon>Hyphomicrobiales</taxon>
        <taxon>Brucellaceae</taxon>
        <taxon>Brucella/Ochrobactrum group</taxon>
        <taxon>Ochrobactrum</taxon>
    </lineage>
</organism>